<comment type="caution">
    <text evidence="1">The sequence shown here is derived from an EMBL/GenBank/DDBJ whole genome shotgun (WGS) entry which is preliminary data.</text>
</comment>
<gene>
    <name evidence="1" type="ORF">Pyn_13397</name>
</gene>
<keyword evidence="2" id="KW-1185">Reference proteome</keyword>
<organism evidence="1 2">
    <name type="scientific">Prunus yedoensis var. nudiflora</name>
    <dbReference type="NCBI Taxonomy" id="2094558"/>
    <lineage>
        <taxon>Eukaryota</taxon>
        <taxon>Viridiplantae</taxon>
        <taxon>Streptophyta</taxon>
        <taxon>Embryophyta</taxon>
        <taxon>Tracheophyta</taxon>
        <taxon>Spermatophyta</taxon>
        <taxon>Magnoliopsida</taxon>
        <taxon>eudicotyledons</taxon>
        <taxon>Gunneridae</taxon>
        <taxon>Pentapetalae</taxon>
        <taxon>rosids</taxon>
        <taxon>fabids</taxon>
        <taxon>Rosales</taxon>
        <taxon>Rosaceae</taxon>
        <taxon>Amygdaloideae</taxon>
        <taxon>Amygdaleae</taxon>
        <taxon>Prunus</taxon>
    </lineage>
</organism>
<dbReference type="EMBL" id="PJQY01003773">
    <property type="protein sequence ID" value="PQM34669.1"/>
    <property type="molecule type" value="Genomic_DNA"/>
</dbReference>
<proteinExistence type="predicted"/>
<evidence type="ECO:0000313" key="1">
    <source>
        <dbReference type="EMBL" id="PQM34669.1"/>
    </source>
</evidence>
<dbReference type="AlphaFoldDB" id="A0A314UIE4"/>
<protein>
    <submittedName>
        <fullName evidence="1">Cellulose synthase-like protein D3</fullName>
    </submittedName>
</protein>
<reference evidence="1 2" key="1">
    <citation type="submission" date="2018-02" db="EMBL/GenBank/DDBJ databases">
        <title>Draft genome of wild Prunus yedoensis var. nudiflora.</title>
        <authorList>
            <person name="Baek S."/>
            <person name="Kim J.-H."/>
            <person name="Choi K."/>
            <person name="Kim G.-B."/>
            <person name="Cho A."/>
            <person name="Jang H."/>
            <person name="Shin C.-H."/>
            <person name="Yu H.-J."/>
            <person name="Mun J.-H."/>
        </authorList>
    </citation>
    <scope>NUCLEOTIDE SEQUENCE [LARGE SCALE GENOMIC DNA]</scope>
    <source>
        <strain evidence="2">cv. Jeju island</strain>
        <tissue evidence="1">Leaf</tissue>
    </source>
</reference>
<sequence>MASGSRFSFSSGSPRVRHISQASNDLDSEIGSAEFSTYTVHIPPTPDNQPTGILMQRSTSQRLEDQYASSSLFTGGYNCVTRAQLKEKVIESETSHPQMTGAQGSYCAVEGCDAKVVTDERGDAIASGESICPGCKQPYKEQQLDMTEYALANRQPLDDGITGDPNVFQQKQWKPLTRTLNISAAILSPYR</sequence>
<dbReference type="STRING" id="2094558.A0A314UIE4"/>
<dbReference type="Proteomes" id="UP000250321">
    <property type="component" value="Unassembled WGS sequence"/>
</dbReference>
<accession>A0A314UIE4</accession>
<name>A0A314UIE4_PRUYE</name>
<dbReference type="OrthoDB" id="72851at2759"/>
<evidence type="ECO:0000313" key="2">
    <source>
        <dbReference type="Proteomes" id="UP000250321"/>
    </source>
</evidence>